<dbReference type="Pfam" id="PF00512">
    <property type="entry name" value="HisKA"/>
    <property type="match status" value="1"/>
</dbReference>
<feature type="domain" description="PAC" evidence="8">
    <location>
        <begin position="547"/>
        <end position="600"/>
    </location>
</feature>
<organism evidence="9">
    <name type="scientific">Desulfacinum infernum</name>
    <dbReference type="NCBI Taxonomy" id="35837"/>
    <lineage>
        <taxon>Bacteria</taxon>
        <taxon>Pseudomonadati</taxon>
        <taxon>Thermodesulfobacteriota</taxon>
        <taxon>Syntrophobacteria</taxon>
        <taxon>Syntrophobacterales</taxon>
        <taxon>Syntrophobacteraceae</taxon>
        <taxon>Desulfacinum</taxon>
    </lineage>
</organism>
<dbReference type="PRINTS" id="PR00344">
    <property type="entry name" value="BCTRLSENSOR"/>
</dbReference>
<dbReference type="EC" id="2.7.13.3" evidence="2"/>
<dbReference type="InterPro" id="IPR035965">
    <property type="entry name" value="PAS-like_dom_sf"/>
</dbReference>
<dbReference type="InterPro" id="IPR001789">
    <property type="entry name" value="Sig_transdc_resp-reg_receiver"/>
</dbReference>
<dbReference type="InterPro" id="IPR000700">
    <property type="entry name" value="PAS-assoc_C"/>
</dbReference>
<dbReference type="PANTHER" id="PTHR43065:SF42">
    <property type="entry name" value="TWO-COMPONENT SENSOR PPRA"/>
    <property type="match status" value="1"/>
</dbReference>
<comment type="caution">
    <text evidence="9">The sequence shown here is derived from an EMBL/GenBank/DDBJ whole genome shotgun (WGS) entry which is preliminary data.</text>
</comment>
<dbReference type="AlphaFoldDB" id="A0A832EKA3"/>
<dbReference type="CDD" id="cd13706">
    <property type="entry name" value="PBP2_HisK_like_1"/>
    <property type="match status" value="1"/>
</dbReference>
<dbReference type="EMBL" id="DSTK01000039">
    <property type="protein sequence ID" value="HFK98379.1"/>
    <property type="molecule type" value="Genomic_DNA"/>
</dbReference>
<dbReference type="InterPro" id="IPR003661">
    <property type="entry name" value="HisK_dim/P_dom"/>
</dbReference>
<dbReference type="InterPro" id="IPR005467">
    <property type="entry name" value="His_kinase_dom"/>
</dbReference>
<dbReference type="GO" id="GO:0000155">
    <property type="term" value="F:phosphorelay sensor kinase activity"/>
    <property type="evidence" value="ECO:0007669"/>
    <property type="project" value="InterPro"/>
</dbReference>
<dbReference type="SUPFAM" id="SSF53850">
    <property type="entry name" value="Periplasmic binding protein-like II"/>
    <property type="match status" value="1"/>
</dbReference>
<dbReference type="CDD" id="cd00156">
    <property type="entry name" value="REC"/>
    <property type="match status" value="1"/>
</dbReference>
<feature type="domain" description="PAS" evidence="7">
    <location>
        <begin position="597"/>
        <end position="643"/>
    </location>
</feature>
<dbReference type="Pfam" id="PF00072">
    <property type="entry name" value="Response_reg"/>
    <property type="match status" value="1"/>
</dbReference>
<dbReference type="PROSITE" id="PS50113">
    <property type="entry name" value="PAC"/>
    <property type="match status" value="3"/>
</dbReference>
<dbReference type="SMART" id="SM00448">
    <property type="entry name" value="REC"/>
    <property type="match status" value="1"/>
</dbReference>
<feature type="domain" description="PAS" evidence="7">
    <location>
        <begin position="340"/>
        <end position="413"/>
    </location>
</feature>
<feature type="domain" description="Response regulatory" evidence="6">
    <location>
        <begin position="982"/>
        <end position="1098"/>
    </location>
</feature>
<dbReference type="InterPro" id="IPR000014">
    <property type="entry name" value="PAS"/>
</dbReference>
<dbReference type="SUPFAM" id="SSF52172">
    <property type="entry name" value="CheY-like"/>
    <property type="match status" value="1"/>
</dbReference>
<dbReference type="Pfam" id="PF13426">
    <property type="entry name" value="PAS_9"/>
    <property type="match status" value="1"/>
</dbReference>
<dbReference type="InterPro" id="IPR003594">
    <property type="entry name" value="HATPase_dom"/>
</dbReference>
<dbReference type="SUPFAM" id="SSF55785">
    <property type="entry name" value="PYP-like sensor domain (PAS domain)"/>
    <property type="match status" value="3"/>
</dbReference>
<gene>
    <name evidence="9" type="ORF">ENS06_13790</name>
</gene>
<evidence type="ECO:0000259" key="8">
    <source>
        <dbReference type="PROSITE" id="PS50113"/>
    </source>
</evidence>
<evidence type="ECO:0000256" key="4">
    <source>
        <dbReference type="PROSITE-ProRule" id="PRU00169"/>
    </source>
</evidence>
<evidence type="ECO:0000256" key="2">
    <source>
        <dbReference type="ARBA" id="ARBA00012438"/>
    </source>
</evidence>
<proteinExistence type="predicted"/>
<feature type="domain" description="Histidine kinase" evidence="5">
    <location>
        <begin position="735"/>
        <end position="958"/>
    </location>
</feature>
<evidence type="ECO:0000256" key="3">
    <source>
        <dbReference type="ARBA" id="ARBA00022553"/>
    </source>
</evidence>
<dbReference type="PROSITE" id="PS50109">
    <property type="entry name" value="HIS_KIN"/>
    <property type="match status" value="1"/>
</dbReference>
<dbReference type="Gene3D" id="3.40.190.10">
    <property type="entry name" value="Periplasmic binding protein-like II"/>
    <property type="match status" value="2"/>
</dbReference>
<dbReference type="PROSITE" id="PS50112">
    <property type="entry name" value="PAS"/>
    <property type="match status" value="2"/>
</dbReference>
<comment type="catalytic activity">
    <reaction evidence="1">
        <text>ATP + protein L-histidine = ADP + protein N-phospho-L-histidine.</text>
        <dbReference type="EC" id="2.7.13.3"/>
    </reaction>
</comment>
<dbReference type="Gene3D" id="3.30.450.20">
    <property type="entry name" value="PAS domain"/>
    <property type="match status" value="3"/>
</dbReference>
<dbReference type="InterPro" id="IPR036097">
    <property type="entry name" value="HisK_dim/P_sf"/>
</dbReference>
<dbReference type="InterPro" id="IPR036890">
    <property type="entry name" value="HATPase_C_sf"/>
</dbReference>
<dbReference type="SUPFAM" id="SSF55874">
    <property type="entry name" value="ATPase domain of HSP90 chaperone/DNA topoisomerase II/histidine kinase"/>
    <property type="match status" value="1"/>
</dbReference>
<dbReference type="PANTHER" id="PTHR43065">
    <property type="entry name" value="SENSOR HISTIDINE KINASE"/>
    <property type="match status" value="1"/>
</dbReference>
<dbReference type="Pfam" id="PF08448">
    <property type="entry name" value="PAS_4"/>
    <property type="match status" value="1"/>
</dbReference>
<reference evidence="9" key="1">
    <citation type="journal article" date="2020" name="mSystems">
        <title>Genome- and Community-Level Interaction Insights into Carbon Utilization and Element Cycling Functions of Hydrothermarchaeota in Hydrothermal Sediment.</title>
        <authorList>
            <person name="Zhou Z."/>
            <person name="Liu Y."/>
            <person name="Xu W."/>
            <person name="Pan J."/>
            <person name="Luo Z.H."/>
            <person name="Li M."/>
        </authorList>
    </citation>
    <scope>NUCLEOTIDE SEQUENCE [LARGE SCALE GENOMIC DNA]</scope>
    <source>
        <strain evidence="9">SpSt-456</strain>
    </source>
</reference>
<dbReference type="Gene3D" id="3.40.50.2300">
    <property type="match status" value="1"/>
</dbReference>
<accession>A0A832EKA3</accession>
<dbReference type="SMART" id="SM00091">
    <property type="entry name" value="PAS"/>
    <property type="match status" value="3"/>
</dbReference>
<dbReference type="SMART" id="SM00062">
    <property type="entry name" value="PBPb"/>
    <property type="match status" value="1"/>
</dbReference>
<dbReference type="SMART" id="SM00387">
    <property type="entry name" value="HATPase_c"/>
    <property type="match status" value="1"/>
</dbReference>
<dbReference type="NCBIfam" id="TIGR00229">
    <property type="entry name" value="sensory_box"/>
    <property type="match status" value="3"/>
</dbReference>
<dbReference type="InterPro" id="IPR013656">
    <property type="entry name" value="PAS_4"/>
</dbReference>
<dbReference type="Pfam" id="PF02518">
    <property type="entry name" value="HATPase_c"/>
    <property type="match status" value="1"/>
</dbReference>
<evidence type="ECO:0000259" key="7">
    <source>
        <dbReference type="PROSITE" id="PS50112"/>
    </source>
</evidence>
<dbReference type="InterPro" id="IPR004358">
    <property type="entry name" value="Sig_transdc_His_kin-like_C"/>
</dbReference>
<protein>
    <recommendedName>
        <fullName evidence="2">histidine kinase</fullName>
        <ecNumber evidence="2">2.7.13.3</ecNumber>
    </recommendedName>
</protein>
<sequence>MAAMRRFEHPVRAAGACLCLAAFLAWFTFFTPWPSCGAAKADGDTTAWAADTARKGVSDAPASQGAIPRPLRVVLDDNYPPYIFRDSEGRLRGILVDQWALWEKHTGHPVELTATDWGKAQELFRQGRADVIDTIFFTPERAVLYSFSKPYAEIPVSVFHHETISGLPDPSALKGFAVAVKDGDACIEVLKSHGITTFLLYPSYEAIVRDAASGTVKIFCIDDPPAFYFLTKYGLLEPFRKGFTLYSGQMHRAVLKGREGILRLVEEGFAAVPEKALREIDRKWLGSPLGSSIPWRTVGWIVGGLALLAFVSLMGNVLLNARVRRKTLEVERLLAETREREEVLRITFSSMAEGVITTDAEGRVRDMNPLAEKLTGWPRNDAQGRPIEEVFRIVNEKTRRPVENPVDLVLRQGITVGLANHTLLIARDGTERPIADSAAPIRDAQERTVGCVLVFRDQTEERQTLAMLHETLEKYQLTLQAASMSSWDWHVAERRVVRDALWAARRGLRPEETSEEPKIWFKTVHPEDRHRVLRCLRDHLEGRTPYFEATYRIHSQDGSWGWLWDRGKVIARDDAGKPLRVIGIEVDITAQKTMETRLRLLTRVVEQSPLSVVITDPTGKIEYVNPRFCELTGYDMREVIGENPRILQSGTTPRETYEALWKTITCGRVWKGVFCNRKKDGTLYWEEAVICPIVDDSGRISHYVGLKEDITVKRRLEDQLLQAQKLESVGRLAGGVAHDFNNALQIIMGYAEVAMGFVNSQDRIHRMLTEIHKAAQRSAGVVRQLLTFARKEVIRPVALDLNEHMVETHRMLQRLIGEEIQLELRPGKDLWPVLLDPSQVDQMVANLVINARDAIERAGKIVIETENVVMDGSRKAGPVFIPKGDYVRLSVEDTGCGMDAETLGRIFEPFFTTKEVGKGTGLGLSTVYGIVKQNGGWIDVTSHPGRGTRFDLFFPRVSPDVGEGARDMGPADREDVQGAGETVLLVEDEPTILDLAQSILENAGFRVVSFQNPEEAVRWAEGHTGPLHLVITDVVMPAMSGREVWDRVKKTHPQVPCLFMSGYTADILIHRGVGTEESHFIHKPFTADALLWKIREVLFSGRSDTARPFRRP</sequence>
<evidence type="ECO:0000259" key="5">
    <source>
        <dbReference type="PROSITE" id="PS50109"/>
    </source>
</evidence>
<dbReference type="SMART" id="SM00388">
    <property type="entry name" value="HisKA"/>
    <property type="match status" value="1"/>
</dbReference>
<evidence type="ECO:0000313" key="9">
    <source>
        <dbReference type="EMBL" id="HFK98379.1"/>
    </source>
</evidence>
<dbReference type="PROSITE" id="PS50110">
    <property type="entry name" value="RESPONSE_REGULATORY"/>
    <property type="match status" value="1"/>
</dbReference>
<dbReference type="SUPFAM" id="SSF47384">
    <property type="entry name" value="Homodimeric domain of signal transducing histidine kinase"/>
    <property type="match status" value="1"/>
</dbReference>
<evidence type="ECO:0000259" key="6">
    <source>
        <dbReference type="PROSITE" id="PS50110"/>
    </source>
</evidence>
<dbReference type="CDD" id="cd00082">
    <property type="entry name" value="HisKA"/>
    <property type="match status" value="1"/>
</dbReference>
<dbReference type="CDD" id="cd00130">
    <property type="entry name" value="PAS"/>
    <property type="match status" value="3"/>
</dbReference>
<feature type="domain" description="PAC" evidence="8">
    <location>
        <begin position="418"/>
        <end position="470"/>
    </location>
</feature>
<dbReference type="InterPro" id="IPR001638">
    <property type="entry name" value="Solute-binding_3/MltF_N"/>
</dbReference>
<dbReference type="Pfam" id="PF00497">
    <property type="entry name" value="SBP_bac_3"/>
    <property type="match status" value="1"/>
</dbReference>
<dbReference type="InterPro" id="IPR011006">
    <property type="entry name" value="CheY-like_superfamily"/>
</dbReference>
<dbReference type="SMART" id="SM00086">
    <property type="entry name" value="PAC"/>
    <property type="match status" value="3"/>
</dbReference>
<dbReference type="Gene3D" id="1.10.287.130">
    <property type="match status" value="1"/>
</dbReference>
<feature type="modified residue" description="4-aspartylphosphate" evidence="4">
    <location>
        <position position="1033"/>
    </location>
</feature>
<dbReference type="Pfam" id="PF08447">
    <property type="entry name" value="PAS_3"/>
    <property type="match status" value="1"/>
</dbReference>
<name>A0A832EKA3_9BACT</name>
<dbReference type="InterPro" id="IPR001610">
    <property type="entry name" value="PAC"/>
</dbReference>
<evidence type="ECO:0000256" key="1">
    <source>
        <dbReference type="ARBA" id="ARBA00000085"/>
    </source>
</evidence>
<keyword evidence="3 4" id="KW-0597">Phosphoprotein</keyword>
<dbReference type="Gene3D" id="3.30.565.10">
    <property type="entry name" value="Histidine kinase-like ATPase, C-terminal domain"/>
    <property type="match status" value="1"/>
</dbReference>
<feature type="domain" description="PAC" evidence="8">
    <location>
        <begin position="668"/>
        <end position="722"/>
    </location>
</feature>
<dbReference type="InterPro" id="IPR013655">
    <property type="entry name" value="PAS_fold_3"/>
</dbReference>